<reference evidence="7 8" key="1">
    <citation type="submission" date="2016-11" db="EMBL/GenBank/DDBJ databases">
        <title>The macronuclear genome of Stentor coeruleus: a giant cell with tiny introns.</title>
        <authorList>
            <person name="Slabodnick M."/>
            <person name="Ruby J.G."/>
            <person name="Reiff S.B."/>
            <person name="Swart E.C."/>
            <person name="Gosai S."/>
            <person name="Prabakaran S."/>
            <person name="Witkowska E."/>
            <person name="Larue G.E."/>
            <person name="Fisher S."/>
            <person name="Freeman R.M."/>
            <person name="Gunawardena J."/>
            <person name="Chu W."/>
            <person name="Stover N.A."/>
            <person name="Gregory B.D."/>
            <person name="Nowacki M."/>
            <person name="Derisi J."/>
            <person name="Roy S.W."/>
            <person name="Marshall W.F."/>
            <person name="Sood P."/>
        </authorList>
    </citation>
    <scope>NUCLEOTIDE SEQUENCE [LARGE SCALE GENOMIC DNA]</scope>
    <source>
        <strain evidence="7">WM001</strain>
    </source>
</reference>
<dbReference type="InterPro" id="IPR001841">
    <property type="entry name" value="Znf_RING"/>
</dbReference>
<gene>
    <name evidence="7" type="ORF">SteCoe_19074</name>
</gene>
<keyword evidence="1" id="KW-0479">Metal-binding</keyword>
<dbReference type="InterPro" id="IPR013083">
    <property type="entry name" value="Znf_RING/FYVE/PHD"/>
</dbReference>
<dbReference type="GO" id="GO:0016567">
    <property type="term" value="P:protein ubiquitination"/>
    <property type="evidence" value="ECO:0007669"/>
    <property type="project" value="TreeGrafter"/>
</dbReference>
<keyword evidence="8" id="KW-1185">Reference proteome</keyword>
<evidence type="ECO:0000256" key="1">
    <source>
        <dbReference type="ARBA" id="ARBA00022723"/>
    </source>
</evidence>
<dbReference type="PANTHER" id="PTHR46858">
    <property type="entry name" value="OS05G0521000 PROTEIN"/>
    <property type="match status" value="1"/>
</dbReference>
<dbReference type="Gene3D" id="3.30.40.10">
    <property type="entry name" value="Zinc/RING finger domain, C3HC4 (zinc finger)"/>
    <property type="match status" value="1"/>
</dbReference>
<feature type="transmembrane region" description="Helical" evidence="5">
    <location>
        <begin position="111"/>
        <end position="132"/>
    </location>
</feature>
<evidence type="ECO:0000256" key="4">
    <source>
        <dbReference type="PROSITE-ProRule" id="PRU00175"/>
    </source>
</evidence>
<dbReference type="PANTHER" id="PTHR46858:SF5">
    <property type="entry name" value="E3 UBIQUITIN-PROTEIN LIGASE APD1-RELATED"/>
    <property type="match status" value="1"/>
</dbReference>
<evidence type="ECO:0000313" key="8">
    <source>
        <dbReference type="Proteomes" id="UP000187209"/>
    </source>
</evidence>
<evidence type="ECO:0000313" key="7">
    <source>
        <dbReference type="EMBL" id="OMJ80640.1"/>
    </source>
</evidence>
<feature type="transmembrane region" description="Helical" evidence="5">
    <location>
        <begin position="199"/>
        <end position="227"/>
    </location>
</feature>
<organism evidence="7 8">
    <name type="scientific">Stentor coeruleus</name>
    <dbReference type="NCBI Taxonomy" id="5963"/>
    <lineage>
        <taxon>Eukaryota</taxon>
        <taxon>Sar</taxon>
        <taxon>Alveolata</taxon>
        <taxon>Ciliophora</taxon>
        <taxon>Postciliodesmatophora</taxon>
        <taxon>Heterotrichea</taxon>
        <taxon>Heterotrichida</taxon>
        <taxon>Stentoridae</taxon>
        <taxon>Stentor</taxon>
    </lineage>
</organism>
<keyword evidence="5" id="KW-1133">Transmembrane helix</keyword>
<keyword evidence="5" id="KW-0812">Transmembrane</keyword>
<dbReference type="OrthoDB" id="3045089at2759"/>
<evidence type="ECO:0000256" key="5">
    <source>
        <dbReference type="SAM" id="Phobius"/>
    </source>
</evidence>
<dbReference type="SUPFAM" id="SSF57850">
    <property type="entry name" value="RING/U-box"/>
    <property type="match status" value="1"/>
</dbReference>
<dbReference type="AlphaFoldDB" id="A0A1R2BV47"/>
<feature type="transmembrane region" description="Helical" evidence="5">
    <location>
        <begin position="77"/>
        <end position="99"/>
    </location>
</feature>
<evidence type="ECO:0000256" key="2">
    <source>
        <dbReference type="ARBA" id="ARBA00022771"/>
    </source>
</evidence>
<dbReference type="Pfam" id="PF13920">
    <property type="entry name" value="zf-C3HC4_3"/>
    <property type="match status" value="1"/>
</dbReference>
<proteinExistence type="predicted"/>
<sequence length="476" mass="53890">MINASHMFEIREERVEDDGNSTINITNDRLTTEYFDDEDYGSHKDIDEKFGYFIQYLATALLCFIALQIYIVLEKGHILSIFPLAALEIKNILYVLATIKIKKLPVTISSLQTLIMPFGILISLILIFISLYTHALSLMFSSFPLFLTSGLDLFFRLPRNNAFEKLYIITLSYIRLLTILLLFFIGLKLDNYITLNLMIVLWPLWVFLVSLCILSFATFMICLCSIYSYMHNNLLIGDLMCAIWGFLAAFGATVSGSVFVLNFLQNKISLLCIEVIVYLIVILIITFALRSQILRFLKFFFPVHRGDASWISNSQFPLPIPASQASHMIFNNSKKKSTNLPPRALMRISSSYFQPASTDLKKRPEPTVSRALSHDFKDLTSVSKNKRSFSLAHKPDEDSQTVPSTESYTDKKCVICVEGPCDSVFMDCGHGGICFSCANTMVKNKETCHFCRAPIIRALKIKVHHSKVIDVIGTSG</sequence>
<keyword evidence="5" id="KW-0472">Membrane</keyword>
<feature type="transmembrane region" description="Helical" evidence="5">
    <location>
        <begin position="167"/>
        <end position="187"/>
    </location>
</feature>
<feature type="domain" description="RING-type" evidence="6">
    <location>
        <begin position="413"/>
        <end position="452"/>
    </location>
</feature>
<dbReference type="GO" id="GO:0008270">
    <property type="term" value="F:zinc ion binding"/>
    <property type="evidence" value="ECO:0007669"/>
    <property type="project" value="UniProtKB-KW"/>
</dbReference>
<name>A0A1R2BV47_9CILI</name>
<accession>A0A1R2BV47</accession>
<dbReference type="GO" id="GO:0061630">
    <property type="term" value="F:ubiquitin protein ligase activity"/>
    <property type="evidence" value="ECO:0007669"/>
    <property type="project" value="TreeGrafter"/>
</dbReference>
<evidence type="ECO:0000256" key="3">
    <source>
        <dbReference type="ARBA" id="ARBA00022833"/>
    </source>
</evidence>
<comment type="caution">
    <text evidence="7">The sequence shown here is derived from an EMBL/GenBank/DDBJ whole genome shotgun (WGS) entry which is preliminary data.</text>
</comment>
<dbReference type="Proteomes" id="UP000187209">
    <property type="component" value="Unassembled WGS sequence"/>
</dbReference>
<feature type="transmembrane region" description="Helical" evidence="5">
    <location>
        <begin position="50"/>
        <end position="71"/>
    </location>
</feature>
<dbReference type="EMBL" id="MPUH01000415">
    <property type="protein sequence ID" value="OMJ80640.1"/>
    <property type="molecule type" value="Genomic_DNA"/>
</dbReference>
<keyword evidence="3" id="KW-0862">Zinc</keyword>
<protein>
    <recommendedName>
        <fullName evidence="6">RING-type domain-containing protein</fullName>
    </recommendedName>
</protein>
<feature type="transmembrane region" description="Helical" evidence="5">
    <location>
        <begin position="268"/>
        <end position="289"/>
    </location>
</feature>
<keyword evidence="2 4" id="KW-0863">Zinc-finger</keyword>
<feature type="transmembrane region" description="Helical" evidence="5">
    <location>
        <begin position="239"/>
        <end position="262"/>
    </location>
</feature>
<dbReference type="PROSITE" id="PS50089">
    <property type="entry name" value="ZF_RING_2"/>
    <property type="match status" value="1"/>
</dbReference>
<evidence type="ECO:0000259" key="6">
    <source>
        <dbReference type="PROSITE" id="PS50089"/>
    </source>
</evidence>